<evidence type="ECO:0000313" key="2">
    <source>
        <dbReference type="WBParaSite" id="MBELARI_LOCUS14409"/>
    </source>
</evidence>
<dbReference type="WBParaSite" id="MBELARI_LOCUS14409">
    <property type="protein sequence ID" value="MBELARI_LOCUS14409"/>
    <property type="gene ID" value="MBELARI_LOCUS14409"/>
</dbReference>
<keyword evidence="1" id="KW-1185">Reference proteome</keyword>
<reference evidence="2" key="1">
    <citation type="submission" date="2024-02" db="UniProtKB">
        <authorList>
            <consortium name="WormBaseParasite"/>
        </authorList>
    </citation>
    <scope>IDENTIFICATION</scope>
</reference>
<organism evidence="1 2">
    <name type="scientific">Mesorhabditis belari</name>
    <dbReference type="NCBI Taxonomy" id="2138241"/>
    <lineage>
        <taxon>Eukaryota</taxon>
        <taxon>Metazoa</taxon>
        <taxon>Ecdysozoa</taxon>
        <taxon>Nematoda</taxon>
        <taxon>Chromadorea</taxon>
        <taxon>Rhabditida</taxon>
        <taxon>Rhabditina</taxon>
        <taxon>Rhabditomorpha</taxon>
        <taxon>Rhabditoidea</taxon>
        <taxon>Rhabditidae</taxon>
        <taxon>Mesorhabditinae</taxon>
        <taxon>Mesorhabditis</taxon>
    </lineage>
</organism>
<protein>
    <submittedName>
        <fullName evidence="2">Uncharacterized protein</fullName>
    </submittedName>
</protein>
<accession>A0AAF3EKC6</accession>
<proteinExistence type="predicted"/>
<dbReference type="Proteomes" id="UP000887575">
    <property type="component" value="Unassembled WGS sequence"/>
</dbReference>
<evidence type="ECO:0000313" key="1">
    <source>
        <dbReference type="Proteomes" id="UP000887575"/>
    </source>
</evidence>
<name>A0AAF3EKC6_9BILA</name>
<sequence>MYGDDNQDDRIPTSFYSTEQDFMVEKKRATSKLNDWQTYALIVIYTASSQTLVNVAGTNYTEQARTVAIHQNDGIDLRPISNYPSYQMSDYTNIVDLITIACKHFPMKTVTIKNAIYDLNAYNGDESIAGAALHLNDWQEQNVVIVLFTQSPQTEIDLAASEYLKKVVTLAIPLDDSLDLTNLAAVIKSAQDFPGIGDAIEDLCLRRTKTTSPAPISTTFPTRAPTISPLDPSICYGLFVFDGSKQVTDFVSEQSLGRIAAIQAYHNLDYPFNGNVWMYGSEAGDETIPTTFIETYDEIGDLILGLVSYNGNENVTGAVNQLNAWSENEAIIMLYSASNQVDIDAAAKIYRKKTSTVGLSWQDRTDLSKLAAVTVSPTDFDGVKVALNTLCQAKLATTTGSTPKTIVV</sequence>
<dbReference type="AlphaFoldDB" id="A0AAF3EKC6"/>